<evidence type="ECO:0000313" key="1">
    <source>
        <dbReference type="EMBL" id="KAJ8644279.1"/>
    </source>
</evidence>
<sequence>MPFSLALQHIANAGSSSFVAYAQEQNDCFPFEYLALAPDVDSYIPWASEALRCLPEAVNLWWTTITPRHTSTRTTTRPPTLLSPGRSISSSTLPPMSIGCTFANMSAIVKEIK</sequence>
<evidence type="ECO:0000313" key="2">
    <source>
        <dbReference type="Proteomes" id="UP001234297"/>
    </source>
</evidence>
<dbReference type="EMBL" id="CM056810">
    <property type="protein sequence ID" value="KAJ8644279.1"/>
    <property type="molecule type" value="Genomic_DNA"/>
</dbReference>
<dbReference type="Proteomes" id="UP001234297">
    <property type="component" value="Chromosome 2"/>
</dbReference>
<accession>A0ACC2MFZ8</accession>
<keyword evidence="2" id="KW-1185">Reference proteome</keyword>
<reference evidence="1 2" key="1">
    <citation type="journal article" date="2022" name="Hortic Res">
        <title>A haplotype resolved chromosomal level avocado genome allows analysis of novel avocado genes.</title>
        <authorList>
            <person name="Nath O."/>
            <person name="Fletcher S.J."/>
            <person name="Hayward A."/>
            <person name="Shaw L.M."/>
            <person name="Masouleh A.K."/>
            <person name="Furtado A."/>
            <person name="Henry R.J."/>
            <person name="Mitter N."/>
        </authorList>
    </citation>
    <scope>NUCLEOTIDE SEQUENCE [LARGE SCALE GENOMIC DNA]</scope>
    <source>
        <strain evidence="2">cv. Hass</strain>
    </source>
</reference>
<comment type="caution">
    <text evidence="1">The sequence shown here is derived from an EMBL/GenBank/DDBJ whole genome shotgun (WGS) entry which is preliminary data.</text>
</comment>
<name>A0ACC2MFZ8_PERAE</name>
<organism evidence="1 2">
    <name type="scientific">Persea americana</name>
    <name type="common">Avocado</name>
    <dbReference type="NCBI Taxonomy" id="3435"/>
    <lineage>
        <taxon>Eukaryota</taxon>
        <taxon>Viridiplantae</taxon>
        <taxon>Streptophyta</taxon>
        <taxon>Embryophyta</taxon>
        <taxon>Tracheophyta</taxon>
        <taxon>Spermatophyta</taxon>
        <taxon>Magnoliopsida</taxon>
        <taxon>Magnoliidae</taxon>
        <taxon>Laurales</taxon>
        <taxon>Lauraceae</taxon>
        <taxon>Persea</taxon>
    </lineage>
</organism>
<gene>
    <name evidence="1" type="ORF">MRB53_006027</name>
</gene>
<protein>
    <submittedName>
        <fullName evidence="1">Uncharacterized protein</fullName>
    </submittedName>
</protein>
<proteinExistence type="predicted"/>